<dbReference type="EMBL" id="DTDH01000106">
    <property type="protein sequence ID" value="HGT98485.1"/>
    <property type="molecule type" value="Genomic_DNA"/>
</dbReference>
<sequence length="214" mass="22143">MESSQSSVSTESKSIAIEGLRKLRTGAIIFIVATLLVGATLIVAISAILATAFAEGETGVLMGLTTVLGLAIVGFILNLVGLFGFMIPGVSKLVKWNEKFSTSSKLLKIGYGGGIVLLLIAIIIILAGAFALNPGIILGGLALAVIGGIVLFIGYIGLIILSFKLNDIFKVTSLMVAGILFVIGIFVGILQFVAWILMFVGLGSAIEKLESGSV</sequence>
<evidence type="ECO:0000256" key="1">
    <source>
        <dbReference type="SAM" id="Phobius"/>
    </source>
</evidence>
<gene>
    <name evidence="2" type="ORF">ENT99_07615</name>
    <name evidence="3" type="ORF">ENU64_03560</name>
</gene>
<feature type="transmembrane region" description="Helical" evidence="1">
    <location>
        <begin position="27"/>
        <end position="54"/>
    </location>
</feature>
<feature type="transmembrane region" description="Helical" evidence="1">
    <location>
        <begin position="136"/>
        <end position="161"/>
    </location>
</feature>
<organism evidence="3">
    <name type="scientific">Ignisphaera aggregans</name>
    <dbReference type="NCBI Taxonomy" id="334771"/>
    <lineage>
        <taxon>Archaea</taxon>
        <taxon>Thermoproteota</taxon>
        <taxon>Thermoprotei</taxon>
        <taxon>Desulfurococcales</taxon>
        <taxon>Desulfurococcaceae</taxon>
        <taxon>Ignisphaera</taxon>
    </lineage>
</organism>
<keyword evidence="1" id="KW-1133">Transmembrane helix</keyword>
<dbReference type="AlphaFoldDB" id="A0A7J3MY44"/>
<evidence type="ECO:0000313" key="3">
    <source>
        <dbReference type="EMBL" id="HGT98485.1"/>
    </source>
</evidence>
<reference evidence="3" key="1">
    <citation type="journal article" date="2020" name="mSystems">
        <title>Genome- and Community-Level Interaction Insights into Carbon Utilization and Element Cycling Functions of Hydrothermarchaeota in Hydrothermal Sediment.</title>
        <authorList>
            <person name="Zhou Z."/>
            <person name="Liu Y."/>
            <person name="Xu W."/>
            <person name="Pan J."/>
            <person name="Luo Z.H."/>
            <person name="Li M."/>
        </authorList>
    </citation>
    <scope>NUCLEOTIDE SEQUENCE [LARGE SCALE GENOMIC DNA]</scope>
    <source>
        <strain evidence="2">SpSt-629</strain>
        <strain evidence="3">SpSt-688</strain>
    </source>
</reference>
<dbReference type="EMBL" id="DTAU01000143">
    <property type="protein sequence ID" value="HFQ79544.1"/>
    <property type="molecule type" value="Genomic_DNA"/>
</dbReference>
<feature type="transmembrane region" description="Helical" evidence="1">
    <location>
        <begin position="173"/>
        <end position="206"/>
    </location>
</feature>
<keyword evidence="1" id="KW-0472">Membrane</keyword>
<accession>A0A7J3MY44</accession>
<feature type="transmembrane region" description="Helical" evidence="1">
    <location>
        <begin position="60"/>
        <end position="88"/>
    </location>
</feature>
<proteinExistence type="predicted"/>
<dbReference type="Pfam" id="PF06157">
    <property type="entry name" value="DUF973"/>
    <property type="match status" value="1"/>
</dbReference>
<name>A0A7J3MY44_9CREN</name>
<feature type="transmembrane region" description="Helical" evidence="1">
    <location>
        <begin position="109"/>
        <end position="130"/>
    </location>
</feature>
<evidence type="ECO:0000313" key="2">
    <source>
        <dbReference type="EMBL" id="HFQ79544.1"/>
    </source>
</evidence>
<protein>
    <submittedName>
        <fullName evidence="3">DUF973 family protein</fullName>
    </submittedName>
</protein>
<comment type="caution">
    <text evidence="3">The sequence shown here is derived from an EMBL/GenBank/DDBJ whole genome shotgun (WGS) entry which is preliminary data.</text>
</comment>
<dbReference type="InterPro" id="IPR009321">
    <property type="entry name" value="DUF973"/>
</dbReference>
<keyword evidence="1" id="KW-0812">Transmembrane</keyword>